<reference evidence="1" key="2">
    <citation type="journal article" date="2015" name="Fish Shellfish Immunol.">
        <title>Early steps in the European eel (Anguilla anguilla)-Vibrio vulnificus interaction in the gills: Role of the RtxA13 toxin.</title>
        <authorList>
            <person name="Callol A."/>
            <person name="Pajuelo D."/>
            <person name="Ebbesson L."/>
            <person name="Teles M."/>
            <person name="MacKenzie S."/>
            <person name="Amaro C."/>
        </authorList>
    </citation>
    <scope>NUCLEOTIDE SEQUENCE</scope>
</reference>
<protein>
    <submittedName>
        <fullName evidence="1">Uncharacterized protein</fullName>
    </submittedName>
</protein>
<accession>A0A0E9UER6</accession>
<sequence>MLTITAKTDDTPGFDCYINDWLLLPRH</sequence>
<evidence type="ECO:0000313" key="1">
    <source>
        <dbReference type="EMBL" id="JAH64262.1"/>
    </source>
</evidence>
<dbReference type="AlphaFoldDB" id="A0A0E9UER6"/>
<dbReference type="EMBL" id="GBXM01044315">
    <property type="protein sequence ID" value="JAH64262.1"/>
    <property type="molecule type" value="Transcribed_RNA"/>
</dbReference>
<name>A0A0E9UER6_ANGAN</name>
<proteinExistence type="predicted"/>
<organism evidence="1">
    <name type="scientific">Anguilla anguilla</name>
    <name type="common">European freshwater eel</name>
    <name type="synonym">Muraena anguilla</name>
    <dbReference type="NCBI Taxonomy" id="7936"/>
    <lineage>
        <taxon>Eukaryota</taxon>
        <taxon>Metazoa</taxon>
        <taxon>Chordata</taxon>
        <taxon>Craniata</taxon>
        <taxon>Vertebrata</taxon>
        <taxon>Euteleostomi</taxon>
        <taxon>Actinopterygii</taxon>
        <taxon>Neopterygii</taxon>
        <taxon>Teleostei</taxon>
        <taxon>Anguilliformes</taxon>
        <taxon>Anguillidae</taxon>
        <taxon>Anguilla</taxon>
    </lineage>
</organism>
<dbReference type="EMBL" id="GBXM01057167">
    <property type="protein sequence ID" value="JAH51410.1"/>
    <property type="molecule type" value="Transcribed_RNA"/>
</dbReference>
<dbReference type="EMBL" id="GBXM01050925">
    <property type="protein sequence ID" value="JAH57652.1"/>
    <property type="molecule type" value="Transcribed_RNA"/>
</dbReference>
<dbReference type="EMBL" id="GBXM01057380">
    <property type="protein sequence ID" value="JAH51197.1"/>
    <property type="molecule type" value="Transcribed_RNA"/>
</dbReference>
<reference evidence="1" key="1">
    <citation type="submission" date="2014-11" db="EMBL/GenBank/DDBJ databases">
        <authorList>
            <person name="Amaro Gonzalez C."/>
        </authorList>
    </citation>
    <scope>NUCLEOTIDE SEQUENCE</scope>
</reference>